<evidence type="ECO:0000313" key="3">
    <source>
        <dbReference type="EMBL" id="MCW8088426.1"/>
    </source>
</evidence>
<evidence type="ECO:0000256" key="1">
    <source>
        <dbReference type="SAM" id="MobiDB-lite"/>
    </source>
</evidence>
<feature type="signal peptide" evidence="2">
    <location>
        <begin position="1"/>
        <end position="20"/>
    </location>
</feature>
<proteinExistence type="predicted"/>
<dbReference type="Proteomes" id="UP001526430">
    <property type="component" value="Unassembled WGS sequence"/>
</dbReference>
<feature type="compositionally biased region" description="Gly residues" evidence="1">
    <location>
        <begin position="46"/>
        <end position="66"/>
    </location>
</feature>
<protein>
    <submittedName>
        <fullName evidence="3">Uncharacterized protein</fullName>
    </submittedName>
</protein>
<feature type="region of interest" description="Disordered" evidence="1">
    <location>
        <begin position="31"/>
        <end position="90"/>
    </location>
</feature>
<dbReference type="RefSeq" id="WP_301592661.1">
    <property type="nucleotide sequence ID" value="NZ_JAPFQI010000037.1"/>
</dbReference>
<evidence type="ECO:0000256" key="2">
    <source>
        <dbReference type="SAM" id="SignalP"/>
    </source>
</evidence>
<organism evidence="3 4">
    <name type="scientific">Sabulicella glaciei</name>
    <dbReference type="NCBI Taxonomy" id="2984948"/>
    <lineage>
        <taxon>Bacteria</taxon>
        <taxon>Pseudomonadati</taxon>
        <taxon>Pseudomonadota</taxon>
        <taxon>Alphaproteobacteria</taxon>
        <taxon>Acetobacterales</taxon>
        <taxon>Acetobacteraceae</taxon>
        <taxon>Sabulicella</taxon>
    </lineage>
</organism>
<accession>A0ABT3P211</accession>
<sequence length="194" mass="19952">MPRFLLLATALAALLSPLAAQPLPWIAGPSGGSPAPMTRSPAASGDTGGLGVFSGGYGRGSRGGTTSGLSSGETGRSGGERWKPPPPIPADPAVVAPLARHQARLPSRQRPVPNIPAPSPVLCVQPGHTQLAARASAAHGTPAHALDAYTPATRCTILAGSNEWLVETLRRSRMHITQFVITRDTRAPGSQATR</sequence>
<comment type="caution">
    <text evidence="3">The sequence shown here is derived from an EMBL/GenBank/DDBJ whole genome shotgun (WGS) entry which is preliminary data.</text>
</comment>
<reference evidence="3 4" key="1">
    <citation type="submission" date="2022-10" db="EMBL/GenBank/DDBJ databases">
        <title>Roseococcus glaciei nov., sp. nov., isolated from glacier.</title>
        <authorList>
            <person name="Liu Q."/>
            <person name="Xin Y.-H."/>
        </authorList>
    </citation>
    <scope>NUCLEOTIDE SEQUENCE [LARGE SCALE GENOMIC DNA]</scope>
    <source>
        <strain evidence="3 4">MDT2-1-1</strain>
    </source>
</reference>
<feature type="chain" id="PRO_5047136811" evidence="2">
    <location>
        <begin position="21"/>
        <end position="194"/>
    </location>
</feature>
<keyword evidence="4" id="KW-1185">Reference proteome</keyword>
<dbReference type="EMBL" id="JAPFQI010000037">
    <property type="protein sequence ID" value="MCW8088426.1"/>
    <property type="molecule type" value="Genomic_DNA"/>
</dbReference>
<gene>
    <name evidence="3" type="ORF">OF850_22860</name>
</gene>
<evidence type="ECO:0000313" key="4">
    <source>
        <dbReference type="Proteomes" id="UP001526430"/>
    </source>
</evidence>
<keyword evidence="2" id="KW-0732">Signal</keyword>
<name>A0ABT3P211_9PROT</name>